<protein>
    <recommendedName>
        <fullName evidence="1">Peptidase S1 domain-containing protein</fullName>
    </recommendedName>
</protein>
<dbReference type="Pfam" id="PF00089">
    <property type="entry name" value="Trypsin"/>
    <property type="match status" value="1"/>
</dbReference>
<dbReference type="InterPro" id="IPR043504">
    <property type="entry name" value="Peptidase_S1_PA_chymotrypsin"/>
</dbReference>
<name>A0A0L8H0U4_OCTBM</name>
<organism evidence="2">
    <name type="scientific">Octopus bimaculoides</name>
    <name type="common">California two-spotted octopus</name>
    <dbReference type="NCBI Taxonomy" id="37653"/>
    <lineage>
        <taxon>Eukaryota</taxon>
        <taxon>Metazoa</taxon>
        <taxon>Spiralia</taxon>
        <taxon>Lophotrochozoa</taxon>
        <taxon>Mollusca</taxon>
        <taxon>Cephalopoda</taxon>
        <taxon>Coleoidea</taxon>
        <taxon>Octopodiformes</taxon>
        <taxon>Octopoda</taxon>
        <taxon>Incirrata</taxon>
        <taxon>Octopodidae</taxon>
        <taxon>Octopus</taxon>
    </lineage>
</organism>
<dbReference type="AlphaFoldDB" id="A0A0L8H0U4"/>
<dbReference type="GO" id="GO:0004252">
    <property type="term" value="F:serine-type endopeptidase activity"/>
    <property type="evidence" value="ECO:0007669"/>
    <property type="project" value="InterPro"/>
</dbReference>
<gene>
    <name evidence="2" type="ORF">OCBIM_22024734mg</name>
</gene>
<evidence type="ECO:0000313" key="2">
    <source>
        <dbReference type="EMBL" id="KOF82838.1"/>
    </source>
</evidence>
<dbReference type="OrthoDB" id="6274970at2759"/>
<dbReference type="InterPro" id="IPR018114">
    <property type="entry name" value="TRYPSIN_HIS"/>
</dbReference>
<dbReference type="GO" id="GO:0006508">
    <property type="term" value="P:proteolysis"/>
    <property type="evidence" value="ECO:0007669"/>
    <property type="project" value="InterPro"/>
</dbReference>
<evidence type="ECO:0000259" key="1">
    <source>
        <dbReference type="Pfam" id="PF00089"/>
    </source>
</evidence>
<proteinExistence type="predicted"/>
<accession>A0A0L8H0U4</accession>
<dbReference type="InterPro" id="IPR009003">
    <property type="entry name" value="Peptidase_S1_PA"/>
</dbReference>
<feature type="domain" description="Peptidase S1" evidence="1">
    <location>
        <begin position="18"/>
        <end position="66"/>
    </location>
</feature>
<sequence>MLPLCYLLVSANGTQKGIVGGSRASNCQFPSIVHLKVFNQPSQYSYGACGGTLIDATHVLTAAHCL</sequence>
<dbReference type="EMBL" id="KQ419622">
    <property type="protein sequence ID" value="KOF82838.1"/>
    <property type="molecule type" value="Genomic_DNA"/>
</dbReference>
<dbReference type="PROSITE" id="PS00134">
    <property type="entry name" value="TRYPSIN_HIS"/>
    <property type="match status" value="1"/>
</dbReference>
<reference evidence="2" key="1">
    <citation type="submission" date="2015-07" db="EMBL/GenBank/DDBJ databases">
        <title>MeaNS - Measles Nucleotide Surveillance Program.</title>
        <authorList>
            <person name="Tran T."/>
            <person name="Druce J."/>
        </authorList>
    </citation>
    <scope>NUCLEOTIDE SEQUENCE</scope>
    <source>
        <strain evidence="2">UCB-OBI-ISO-001</strain>
        <tissue evidence="2">Gonad</tissue>
    </source>
</reference>
<dbReference type="InterPro" id="IPR001254">
    <property type="entry name" value="Trypsin_dom"/>
</dbReference>
<dbReference type="Gene3D" id="2.40.10.10">
    <property type="entry name" value="Trypsin-like serine proteases"/>
    <property type="match status" value="1"/>
</dbReference>
<dbReference type="SUPFAM" id="SSF50494">
    <property type="entry name" value="Trypsin-like serine proteases"/>
    <property type="match status" value="1"/>
</dbReference>